<dbReference type="Gene3D" id="3.30.1050.20">
    <property type="match status" value="1"/>
</dbReference>
<dbReference type="InterPro" id="IPR017517">
    <property type="entry name" value="Maleyloyr_isom"/>
</dbReference>
<dbReference type="InterPro" id="IPR024344">
    <property type="entry name" value="MDMPI_metal-binding"/>
</dbReference>
<gene>
    <name evidence="3" type="ORF">BLA60_16325</name>
</gene>
<feature type="compositionally biased region" description="Polar residues" evidence="1">
    <location>
        <begin position="1"/>
        <end position="10"/>
    </location>
</feature>
<evidence type="ECO:0000259" key="2">
    <source>
        <dbReference type="Pfam" id="PF11716"/>
    </source>
</evidence>
<feature type="region of interest" description="Disordered" evidence="1">
    <location>
        <begin position="1"/>
        <end position="24"/>
    </location>
</feature>
<accession>A0A7Z0WQ46</accession>
<comment type="caution">
    <text evidence="3">The sequence shown here is derived from an EMBL/GenBank/DDBJ whole genome shotgun (WGS) entry which is preliminary data.</text>
</comment>
<name>A0A7Z0WQ46_9PSEU</name>
<dbReference type="OrthoDB" id="5118203at2"/>
<dbReference type="NCBIfam" id="TIGR03083">
    <property type="entry name" value="maleylpyruvate isomerase family mycothiol-dependent enzyme"/>
    <property type="match status" value="1"/>
</dbReference>
<protein>
    <recommendedName>
        <fullName evidence="2">Mycothiol-dependent maleylpyruvate isomerase metal-binding domain-containing protein</fullName>
    </recommendedName>
</protein>
<dbReference type="Pfam" id="PF11716">
    <property type="entry name" value="MDMPI_N"/>
    <property type="match status" value="1"/>
</dbReference>
<dbReference type="EMBL" id="MSIF01000007">
    <property type="protein sequence ID" value="OLF10278.1"/>
    <property type="molecule type" value="Genomic_DNA"/>
</dbReference>
<dbReference type="SUPFAM" id="SSF109854">
    <property type="entry name" value="DinB/YfiT-like putative metalloenzymes"/>
    <property type="match status" value="1"/>
</dbReference>
<dbReference type="Proteomes" id="UP000185696">
    <property type="component" value="Unassembled WGS sequence"/>
</dbReference>
<sequence>MTGSSISNEASVAHDTVPEQRRARERAAALQARRRLADVRAATEVLAGHVTSLDDRRMREPSLLPGWSRAHVVTHLARNADGLVNLLTWARTGVEHPIYASDADREADIEEGAGRLAQVLHEDLLASSERFAVACERLSDSQWSASVTARNPVPFPASAIPGLRLFELWTHLVDLDVGFGFEDIPADLLEVATTSAVARHLNRPEGPSVHLRVIFPDGEERVWDLVGGGGTVHEVTGEAAEVIGWLTGRRDGSTLRGEVPDLPAWG</sequence>
<dbReference type="InterPro" id="IPR034660">
    <property type="entry name" value="DinB/YfiT-like"/>
</dbReference>
<reference evidence="3 4" key="1">
    <citation type="submission" date="2016-12" db="EMBL/GenBank/DDBJ databases">
        <title>The draft genome sequence of Actinophytocola xinjiangensis.</title>
        <authorList>
            <person name="Wang W."/>
            <person name="Yuan L."/>
        </authorList>
    </citation>
    <scope>NUCLEOTIDE SEQUENCE [LARGE SCALE GENOMIC DNA]</scope>
    <source>
        <strain evidence="3 4">CGMCC 4.4663</strain>
    </source>
</reference>
<evidence type="ECO:0000313" key="4">
    <source>
        <dbReference type="Proteomes" id="UP000185696"/>
    </source>
</evidence>
<dbReference type="GO" id="GO:0046872">
    <property type="term" value="F:metal ion binding"/>
    <property type="evidence" value="ECO:0007669"/>
    <property type="project" value="InterPro"/>
</dbReference>
<dbReference type="AlphaFoldDB" id="A0A7Z0WQ46"/>
<dbReference type="SUPFAM" id="SSF55718">
    <property type="entry name" value="SCP-like"/>
    <property type="match status" value="1"/>
</dbReference>
<keyword evidence="4" id="KW-1185">Reference proteome</keyword>
<dbReference type="InterPro" id="IPR036527">
    <property type="entry name" value="SCP2_sterol-bd_dom_sf"/>
</dbReference>
<evidence type="ECO:0000256" key="1">
    <source>
        <dbReference type="SAM" id="MobiDB-lite"/>
    </source>
</evidence>
<organism evidence="3 4">
    <name type="scientific">Actinophytocola xinjiangensis</name>
    <dbReference type="NCBI Taxonomy" id="485602"/>
    <lineage>
        <taxon>Bacteria</taxon>
        <taxon>Bacillati</taxon>
        <taxon>Actinomycetota</taxon>
        <taxon>Actinomycetes</taxon>
        <taxon>Pseudonocardiales</taxon>
        <taxon>Pseudonocardiaceae</taxon>
    </lineage>
</organism>
<feature type="domain" description="Mycothiol-dependent maleylpyruvate isomerase metal-binding" evidence="2">
    <location>
        <begin position="39"/>
        <end position="175"/>
    </location>
</feature>
<proteinExistence type="predicted"/>
<dbReference type="Gene3D" id="1.20.120.450">
    <property type="entry name" value="dinb family like domain"/>
    <property type="match status" value="1"/>
</dbReference>
<evidence type="ECO:0000313" key="3">
    <source>
        <dbReference type="EMBL" id="OLF10278.1"/>
    </source>
</evidence>